<dbReference type="SUPFAM" id="SSF52833">
    <property type="entry name" value="Thioredoxin-like"/>
    <property type="match status" value="1"/>
</dbReference>
<dbReference type="PANTHER" id="PTHR12151:SF25">
    <property type="entry name" value="LINALOOL DEHYDRATASE_ISOMERASE DOMAIN-CONTAINING PROTEIN"/>
    <property type="match status" value="1"/>
</dbReference>
<dbReference type="InterPro" id="IPR003782">
    <property type="entry name" value="SCO1/SenC"/>
</dbReference>
<dbReference type="InterPro" id="IPR036249">
    <property type="entry name" value="Thioredoxin-like_sf"/>
</dbReference>
<organism evidence="2">
    <name type="scientific">marine metagenome</name>
    <dbReference type="NCBI Taxonomy" id="408172"/>
    <lineage>
        <taxon>unclassified sequences</taxon>
        <taxon>metagenomes</taxon>
        <taxon>ecological metagenomes</taxon>
    </lineage>
</organism>
<sequence>MKRTPIFIISLIGFITFTSCDPKDHNEFRLPIYTPADLDPDWVDQSLKNSTEPHVVKDFEFINQNGLVVNENTVEGKIYIAEFFFTTCPGICPTLTKNTKKIQDEFLNDDDVLILSHTVYPEHDSVPVLHAFGEQHNI</sequence>
<dbReference type="PROSITE" id="PS51257">
    <property type="entry name" value="PROKAR_LIPOPROTEIN"/>
    <property type="match status" value="1"/>
</dbReference>
<proteinExistence type="inferred from homology"/>
<dbReference type="Pfam" id="PF02630">
    <property type="entry name" value="SCO1-SenC"/>
    <property type="match status" value="1"/>
</dbReference>
<comment type="similarity">
    <text evidence="1">Belongs to the SCO1/2 family.</text>
</comment>
<reference evidence="2" key="1">
    <citation type="submission" date="2018-05" db="EMBL/GenBank/DDBJ databases">
        <authorList>
            <person name="Lanie J.A."/>
            <person name="Ng W.-L."/>
            <person name="Kazmierczak K.M."/>
            <person name="Andrzejewski T.M."/>
            <person name="Davidsen T.M."/>
            <person name="Wayne K.J."/>
            <person name="Tettelin H."/>
            <person name="Glass J.I."/>
            <person name="Rusch D."/>
            <person name="Podicherti R."/>
            <person name="Tsui H.-C.T."/>
            <person name="Winkler M.E."/>
        </authorList>
    </citation>
    <scope>NUCLEOTIDE SEQUENCE</scope>
</reference>
<protein>
    <recommendedName>
        <fullName evidence="3">Thioredoxin domain-containing protein</fullName>
    </recommendedName>
</protein>
<gene>
    <name evidence="2" type="ORF">METZ01_LOCUS422428</name>
</gene>
<dbReference type="Gene3D" id="3.40.30.10">
    <property type="entry name" value="Glutaredoxin"/>
    <property type="match status" value="1"/>
</dbReference>
<dbReference type="PANTHER" id="PTHR12151">
    <property type="entry name" value="ELECTRON TRANSPORT PROTIN SCO1/SENC FAMILY MEMBER"/>
    <property type="match status" value="1"/>
</dbReference>
<dbReference type="EMBL" id="UINC01167201">
    <property type="protein sequence ID" value="SVD69574.1"/>
    <property type="molecule type" value="Genomic_DNA"/>
</dbReference>
<accession>A0A382XFE7</accession>
<dbReference type="AlphaFoldDB" id="A0A382XFE7"/>
<evidence type="ECO:0000313" key="2">
    <source>
        <dbReference type="EMBL" id="SVD69574.1"/>
    </source>
</evidence>
<feature type="non-terminal residue" evidence="2">
    <location>
        <position position="138"/>
    </location>
</feature>
<name>A0A382XFE7_9ZZZZ</name>
<evidence type="ECO:0008006" key="3">
    <source>
        <dbReference type="Google" id="ProtNLM"/>
    </source>
</evidence>
<evidence type="ECO:0000256" key="1">
    <source>
        <dbReference type="ARBA" id="ARBA00010996"/>
    </source>
</evidence>